<keyword evidence="3" id="KW-0804">Transcription</keyword>
<dbReference type="RefSeq" id="WP_395123973.1">
    <property type="nucleotide sequence ID" value="NZ_JBIMSN010000052.1"/>
</dbReference>
<dbReference type="PRINTS" id="PR00455">
    <property type="entry name" value="HTHTETR"/>
</dbReference>
<reference evidence="8 9" key="1">
    <citation type="submission" date="2024-10" db="EMBL/GenBank/DDBJ databases">
        <authorList>
            <person name="Riesco R."/>
        </authorList>
    </citation>
    <scope>NUCLEOTIDE SEQUENCE [LARGE SCALE GENOMIC DNA]</scope>
    <source>
        <strain evidence="7 8">NCIMB 15448</strain>
        <strain evidence="6 9">NCIMB 15450</strain>
    </source>
</reference>
<protein>
    <submittedName>
        <fullName evidence="7">TetR/AcrR family transcriptional regulator</fullName>
    </submittedName>
</protein>
<evidence type="ECO:0000256" key="4">
    <source>
        <dbReference type="PROSITE-ProRule" id="PRU00335"/>
    </source>
</evidence>
<sequence length="211" mass="22993">MTNPKPMSRAEAQEQTRELILQTAEELFIANGFHATTVAQIASKAVRTQGSIYGNFASKDALCLEVIRRRYLQSFTDLGMSLATANSLDAKLDLLTEWWETLTSQHDLTFLVAEYMLAAWRDPAQRASMLEYVSLIKSVVGSIITDNFGAADDGSLLEMTDIATISVLALGSGLAVGRATGIASVTESSFGFTETIRLWKTKLQDSADASR</sequence>
<gene>
    <name evidence="7" type="ORF">ACHIPV_07470</name>
    <name evidence="6" type="ORF">ACHIRB_12155</name>
</gene>
<dbReference type="InterPro" id="IPR009057">
    <property type="entry name" value="Homeodomain-like_sf"/>
</dbReference>
<evidence type="ECO:0000256" key="1">
    <source>
        <dbReference type="ARBA" id="ARBA00023015"/>
    </source>
</evidence>
<feature type="domain" description="HTH tetR-type" evidence="5">
    <location>
        <begin position="14"/>
        <end position="74"/>
    </location>
</feature>
<keyword evidence="2 4" id="KW-0238">DNA-binding</keyword>
<dbReference type="Proteomes" id="UP001609176">
    <property type="component" value="Unassembled WGS sequence"/>
</dbReference>
<dbReference type="PROSITE" id="PS50977">
    <property type="entry name" value="HTH_TETR_2"/>
    <property type="match status" value="1"/>
</dbReference>
<dbReference type="Pfam" id="PF00440">
    <property type="entry name" value="TetR_N"/>
    <property type="match status" value="1"/>
</dbReference>
<evidence type="ECO:0000256" key="2">
    <source>
        <dbReference type="ARBA" id="ARBA00023125"/>
    </source>
</evidence>
<dbReference type="InterPro" id="IPR050109">
    <property type="entry name" value="HTH-type_TetR-like_transc_reg"/>
</dbReference>
<accession>A0ABW7KI64</accession>
<evidence type="ECO:0000259" key="5">
    <source>
        <dbReference type="PROSITE" id="PS50977"/>
    </source>
</evidence>
<proteinExistence type="predicted"/>
<dbReference type="PANTHER" id="PTHR30055">
    <property type="entry name" value="HTH-TYPE TRANSCRIPTIONAL REGULATOR RUTR"/>
    <property type="match status" value="1"/>
</dbReference>
<dbReference type="EMBL" id="JBIMSP010000008">
    <property type="protein sequence ID" value="MFH5241726.1"/>
    <property type="molecule type" value="Genomic_DNA"/>
</dbReference>
<dbReference type="SUPFAM" id="SSF46689">
    <property type="entry name" value="Homeodomain-like"/>
    <property type="match status" value="1"/>
</dbReference>
<dbReference type="EMBL" id="JBIMSN010000052">
    <property type="protein sequence ID" value="MFH5229317.1"/>
    <property type="molecule type" value="Genomic_DNA"/>
</dbReference>
<organism evidence="7 8">
    <name type="scientific">Antrihabitans spumae</name>
    <dbReference type="NCBI Taxonomy" id="3373370"/>
    <lineage>
        <taxon>Bacteria</taxon>
        <taxon>Bacillati</taxon>
        <taxon>Actinomycetota</taxon>
        <taxon>Actinomycetes</taxon>
        <taxon>Mycobacteriales</taxon>
        <taxon>Nocardiaceae</taxon>
        <taxon>Antrihabitans</taxon>
    </lineage>
</organism>
<keyword evidence="9" id="KW-1185">Reference proteome</keyword>
<evidence type="ECO:0000256" key="3">
    <source>
        <dbReference type="ARBA" id="ARBA00023163"/>
    </source>
</evidence>
<feature type="DNA-binding region" description="H-T-H motif" evidence="4">
    <location>
        <begin position="37"/>
        <end position="56"/>
    </location>
</feature>
<evidence type="ECO:0000313" key="7">
    <source>
        <dbReference type="EMBL" id="MFH5241726.1"/>
    </source>
</evidence>
<evidence type="ECO:0000313" key="9">
    <source>
        <dbReference type="Proteomes" id="UP001609219"/>
    </source>
</evidence>
<evidence type="ECO:0000313" key="6">
    <source>
        <dbReference type="EMBL" id="MFH5229317.1"/>
    </source>
</evidence>
<dbReference type="Gene3D" id="1.10.357.10">
    <property type="entry name" value="Tetracycline Repressor, domain 2"/>
    <property type="match status" value="1"/>
</dbReference>
<evidence type="ECO:0000313" key="8">
    <source>
        <dbReference type="Proteomes" id="UP001609176"/>
    </source>
</evidence>
<name>A0ABW7KI64_9NOCA</name>
<keyword evidence="1" id="KW-0805">Transcription regulation</keyword>
<dbReference type="Proteomes" id="UP001609219">
    <property type="component" value="Unassembled WGS sequence"/>
</dbReference>
<dbReference type="PANTHER" id="PTHR30055:SF234">
    <property type="entry name" value="HTH-TYPE TRANSCRIPTIONAL REGULATOR BETI"/>
    <property type="match status" value="1"/>
</dbReference>
<comment type="caution">
    <text evidence="7">The sequence shown here is derived from an EMBL/GenBank/DDBJ whole genome shotgun (WGS) entry which is preliminary data.</text>
</comment>
<dbReference type="InterPro" id="IPR001647">
    <property type="entry name" value="HTH_TetR"/>
</dbReference>